<evidence type="ECO:0008006" key="3">
    <source>
        <dbReference type="Google" id="ProtNLM"/>
    </source>
</evidence>
<dbReference type="EMBL" id="JAOTIF010000033">
    <property type="protein sequence ID" value="MCU7552402.1"/>
    <property type="molecule type" value="Genomic_DNA"/>
</dbReference>
<protein>
    <recommendedName>
        <fullName evidence="3">GyrI-like small molecule binding domain-containing protein</fullName>
    </recommendedName>
</protein>
<accession>A0A9X2Y0T3</accession>
<dbReference type="RefSeq" id="WP_279299839.1">
    <property type="nucleotide sequence ID" value="NZ_JAOTIF010000033.1"/>
</dbReference>
<organism evidence="1 2">
    <name type="scientific">Paraflavisolibacter caeni</name>
    <dbReference type="NCBI Taxonomy" id="2982496"/>
    <lineage>
        <taxon>Bacteria</taxon>
        <taxon>Pseudomonadati</taxon>
        <taxon>Bacteroidota</taxon>
        <taxon>Chitinophagia</taxon>
        <taxon>Chitinophagales</taxon>
        <taxon>Chitinophagaceae</taxon>
        <taxon>Paraflavisolibacter</taxon>
    </lineage>
</organism>
<evidence type="ECO:0000313" key="2">
    <source>
        <dbReference type="Proteomes" id="UP001155483"/>
    </source>
</evidence>
<name>A0A9X2Y0T3_9BACT</name>
<dbReference type="Proteomes" id="UP001155483">
    <property type="component" value="Unassembled WGS sequence"/>
</dbReference>
<reference evidence="1" key="1">
    <citation type="submission" date="2022-09" db="EMBL/GenBank/DDBJ databases">
        <authorList>
            <person name="Yuan C."/>
            <person name="Ke Z."/>
        </authorList>
    </citation>
    <scope>NUCLEOTIDE SEQUENCE</scope>
    <source>
        <strain evidence="1">LB-8</strain>
    </source>
</reference>
<evidence type="ECO:0000313" key="1">
    <source>
        <dbReference type="EMBL" id="MCU7552402.1"/>
    </source>
</evidence>
<proteinExistence type="predicted"/>
<dbReference type="Gene3D" id="3.20.80.10">
    <property type="entry name" value="Regulatory factor, effector binding domain"/>
    <property type="match status" value="1"/>
</dbReference>
<dbReference type="InterPro" id="IPR011256">
    <property type="entry name" value="Reg_factor_effector_dom_sf"/>
</dbReference>
<sequence length="308" mass="35380">MKKWIAASLIVLVLVVIYILLPTEISVQQRISFKVNANSAYRNVADQNNWSKWWPQERPSIKAQAPFALKQITYQLQQRFFQSLLIQVNSGDKKILSTLSFIPLGIDYTIFEWKAVVQGGPWEKIRTYLDAKQIQGQMADILQSLKEYIEKDENLYGFNVKLTKQKDTTLIATKFITNAYPQTNDIYQYISQLKAYIASQSATEINYPMLHVQQLDSSRFESMVAIPTSRELRGSGDIFLKRMIQGNILETEVRGGAVTAQEAMVQLGNYLEDHQLASPAIPFMLLVTDRSKEQDTAKWVTRVYYPVY</sequence>
<dbReference type="AlphaFoldDB" id="A0A9X2Y0T3"/>
<keyword evidence="2" id="KW-1185">Reference proteome</keyword>
<reference evidence="1" key="2">
    <citation type="submission" date="2023-04" db="EMBL/GenBank/DDBJ databases">
        <title>Paracnuella aquatica gen. nov., sp. nov., a member of the family Chitinophagaceae isolated from a hot spring.</title>
        <authorList>
            <person name="Wang C."/>
        </authorList>
    </citation>
    <scope>NUCLEOTIDE SEQUENCE</scope>
    <source>
        <strain evidence="1">LB-8</strain>
    </source>
</reference>
<comment type="caution">
    <text evidence="1">The sequence shown here is derived from an EMBL/GenBank/DDBJ whole genome shotgun (WGS) entry which is preliminary data.</text>
</comment>
<gene>
    <name evidence="1" type="ORF">OCK74_25000</name>
</gene>